<comment type="similarity">
    <text evidence="2">Belongs to the polycystin family.</text>
</comment>
<comment type="subcellular location">
    <subcellularLocation>
        <location evidence="1">Membrane</location>
        <topology evidence="1">Multi-pass membrane protein</topology>
    </subcellularLocation>
</comment>
<evidence type="ECO:0000313" key="9">
    <source>
        <dbReference type="Proteomes" id="UP000626109"/>
    </source>
</evidence>
<name>A0A813LM44_POLGL</name>
<dbReference type="GO" id="GO:0005262">
    <property type="term" value="F:calcium channel activity"/>
    <property type="evidence" value="ECO:0007669"/>
    <property type="project" value="TreeGrafter"/>
</dbReference>
<sequence>AACFPETVNDDTQRSTPFPAIVSYWKDVTKQVSGDPNSVVRGRSNPGEWVDAKTNQGDHGIGTTTGLMAYYDASGYGVDYRMTVTNPVNSTARFKRDLQVFRDSGWISHASRAVIISFGTYNFQYDLWTASDFVFELPASGDVLPTYSIRPYRPRIYETPDELTETYLDYGRTCIAIYILLFVGFLERQNKVRNHKAGFYYHISLTGITDLGMVACILCATSWRISVFQSVATGVTLDRAQDINRVNGFYCFSDMATAYNNIFIVDGFMMAFVPQPMIRDICLFVANHESCSCRCWCRCCCWCCCYCCLLFVVGCLLFSRCRRYRCCCYSRCCCCCCYYCCSCC</sequence>
<dbReference type="Proteomes" id="UP000626109">
    <property type="component" value="Unassembled WGS sequence"/>
</dbReference>
<dbReference type="InterPro" id="IPR051223">
    <property type="entry name" value="Polycystin"/>
</dbReference>
<evidence type="ECO:0000256" key="2">
    <source>
        <dbReference type="ARBA" id="ARBA00007200"/>
    </source>
</evidence>
<dbReference type="EMBL" id="CAJNNW010036294">
    <property type="protein sequence ID" value="CAE8733200.1"/>
    <property type="molecule type" value="Genomic_DNA"/>
</dbReference>
<dbReference type="Pfam" id="PF20519">
    <property type="entry name" value="Polycystin_dom"/>
    <property type="match status" value="1"/>
</dbReference>
<gene>
    <name evidence="8" type="ORF">PGLA2088_LOCUS46732</name>
</gene>
<keyword evidence="5" id="KW-0472">Membrane</keyword>
<dbReference type="InterPro" id="IPR046791">
    <property type="entry name" value="Polycystin_dom"/>
</dbReference>
<dbReference type="AlphaFoldDB" id="A0A813LM44"/>
<evidence type="ECO:0000256" key="4">
    <source>
        <dbReference type="ARBA" id="ARBA00022989"/>
    </source>
</evidence>
<evidence type="ECO:0000259" key="7">
    <source>
        <dbReference type="Pfam" id="PF20519"/>
    </source>
</evidence>
<comment type="caution">
    <text evidence="8">The sequence shown here is derived from an EMBL/GenBank/DDBJ whole genome shotgun (WGS) entry which is preliminary data.</text>
</comment>
<dbReference type="GO" id="GO:0050982">
    <property type="term" value="P:detection of mechanical stimulus"/>
    <property type="evidence" value="ECO:0007669"/>
    <property type="project" value="TreeGrafter"/>
</dbReference>
<feature type="non-terminal residue" evidence="8">
    <location>
        <position position="344"/>
    </location>
</feature>
<protein>
    <recommendedName>
        <fullName evidence="7">Polycystin domain-containing protein</fullName>
    </recommendedName>
</protein>
<dbReference type="PANTHER" id="PTHR10877">
    <property type="entry name" value="POLYCYSTIN FAMILY MEMBER"/>
    <property type="match status" value="1"/>
</dbReference>
<evidence type="ECO:0000313" key="8">
    <source>
        <dbReference type="EMBL" id="CAE8733200.1"/>
    </source>
</evidence>
<evidence type="ECO:0000256" key="5">
    <source>
        <dbReference type="ARBA" id="ARBA00023136"/>
    </source>
</evidence>
<dbReference type="PANTHER" id="PTHR10877:SF194">
    <property type="entry name" value="LOCATION OF VULVA DEFECTIVE 1"/>
    <property type="match status" value="1"/>
</dbReference>
<evidence type="ECO:0000256" key="3">
    <source>
        <dbReference type="ARBA" id="ARBA00022692"/>
    </source>
</evidence>
<dbReference type="GO" id="GO:0016020">
    <property type="term" value="C:membrane"/>
    <property type="evidence" value="ECO:0007669"/>
    <property type="project" value="UniProtKB-SubCell"/>
</dbReference>
<proteinExistence type="inferred from homology"/>
<keyword evidence="3" id="KW-0812">Transmembrane</keyword>
<evidence type="ECO:0000256" key="6">
    <source>
        <dbReference type="SAM" id="MobiDB-lite"/>
    </source>
</evidence>
<evidence type="ECO:0000256" key="1">
    <source>
        <dbReference type="ARBA" id="ARBA00004141"/>
    </source>
</evidence>
<organism evidence="8 9">
    <name type="scientific">Polarella glacialis</name>
    <name type="common">Dinoflagellate</name>
    <dbReference type="NCBI Taxonomy" id="89957"/>
    <lineage>
        <taxon>Eukaryota</taxon>
        <taxon>Sar</taxon>
        <taxon>Alveolata</taxon>
        <taxon>Dinophyceae</taxon>
        <taxon>Suessiales</taxon>
        <taxon>Suessiaceae</taxon>
        <taxon>Polarella</taxon>
    </lineage>
</organism>
<feature type="region of interest" description="Disordered" evidence="6">
    <location>
        <begin position="35"/>
        <end position="56"/>
    </location>
</feature>
<accession>A0A813LM44</accession>
<feature type="domain" description="Polycystin" evidence="7">
    <location>
        <begin position="63"/>
        <end position="152"/>
    </location>
</feature>
<keyword evidence="4" id="KW-1133">Transmembrane helix</keyword>
<reference evidence="8" key="1">
    <citation type="submission" date="2021-02" db="EMBL/GenBank/DDBJ databases">
        <authorList>
            <person name="Dougan E. K."/>
            <person name="Rhodes N."/>
            <person name="Thang M."/>
            <person name="Chan C."/>
        </authorList>
    </citation>
    <scope>NUCLEOTIDE SEQUENCE</scope>
</reference>